<protein>
    <recommendedName>
        <fullName evidence="5">DUF4190 domain-containing protein</fullName>
    </recommendedName>
</protein>
<dbReference type="EMBL" id="WSRR01000001">
    <property type="protein sequence ID" value="MVX59933.1"/>
    <property type="molecule type" value="Genomic_DNA"/>
</dbReference>
<feature type="transmembrane region" description="Helical" evidence="2">
    <location>
        <begin position="58"/>
        <end position="83"/>
    </location>
</feature>
<evidence type="ECO:0000256" key="2">
    <source>
        <dbReference type="SAM" id="Phobius"/>
    </source>
</evidence>
<dbReference type="RefSeq" id="WP_160344180.1">
    <property type="nucleotide sequence ID" value="NZ_JAOAKZ010000021.1"/>
</dbReference>
<organism evidence="3 4">
    <name type="scientific">Adlercreutzia mucosicola</name>
    <dbReference type="NCBI Taxonomy" id="580026"/>
    <lineage>
        <taxon>Bacteria</taxon>
        <taxon>Bacillati</taxon>
        <taxon>Actinomycetota</taxon>
        <taxon>Coriobacteriia</taxon>
        <taxon>Eggerthellales</taxon>
        <taxon>Eggerthellaceae</taxon>
        <taxon>Adlercreutzia</taxon>
    </lineage>
</organism>
<keyword evidence="2" id="KW-0472">Membrane</keyword>
<evidence type="ECO:0008006" key="5">
    <source>
        <dbReference type="Google" id="ProtNLM"/>
    </source>
</evidence>
<evidence type="ECO:0000313" key="3">
    <source>
        <dbReference type="EMBL" id="MVX59933.1"/>
    </source>
</evidence>
<reference evidence="3 4" key="1">
    <citation type="submission" date="2019-12" db="EMBL/GenBank/DDBJ databases">
        <title>Microbes associate with the intestines of laboratory mice.</title>
        <authorList>
            <person name="Navarre W."/>
            <person name="Wong E."/>
        </authorList>
    </citation>
    <scope>NUCLEOTIDE SEQUENCE [LARGE SCALE GENOMIC DNA]</scope>
    <source>
        <strain evidence="3 4">NM66_B29</strain>
    </source>
</reference>
<name>A0A6N8JJ88_9ACTN</name>
<feature type="compositionally biased region" description="Pro residues" evidence="1">
    <location>
        <begin position="12"/>
        <end position="32"/>
    </location>
</feature>
<proteinExistence type="predicted"/>
<dbReference type="OrthoDB" id="3178070at2"/>
<dbReference type="Proteomes" id="UP000463388">
    <property type="component" value="Unassembled WGS sequence"/>
</dbReference>
<feature type="region of interest" description="Disordered" evidence="1">
    <location>
        <begin position="1"/>
        <end position="36"/>
    </location>
</feature>
<evidence type="ECO:0000313" key="4">
    <source>
        <dbReference type="Proteomes" id="UP000463388"/>
    </source>
</evidence>
<feature type="compositionally biased region" description="Polar residues" evidence="1">
    <location>
        <begin position="1"/>
        <end position="10"/>
    </location>
</feature>
<keyword evidence="2" id="KW-0812">Transmembrane</keyword>
<feature type="transmembrane region" description="Helical" evidence="2">
    <location>
        <begin position="108"/>
        <end position="134"/>
    </location>
</feature>
<sequence length="171" mass="17630">MEQQTPSNDPLPQRPEAPEPLQPGAPENPQPNPDQRAADQFDLMELKSARTLSTVATIAGPVSFIIGGVALSSVALVCAILAFTKTRRVLRKGSGPNSSFANIVKQTAVMGIFISCVALVLNLIGLMAMIPILMDAMQTGDYSAILGESAASLQGGTGAPSDGNGGGNPWG</sequence>
<comment type="caution">
    <text evidence="3">The sequence shown here is derived from an EMBL/GenBank/DDBJ whole genome shotgun (WGS) entry which is preliminary data.</text>
</comment>
<gene>
    <name evidence="3" type="ORF">GKZ27_00370</name>
</gene>
<keyword evidence="2" id="KW-1133">Transmembrane helix</keyword>
<evidence type="ECO:0000256" key="1">
    <source>
        <dbReference type="SAM" id="MobiDB-lite"/>
    </source>
</evidence>
<dbReference type="AlphaFoldDB" id="A0A6N8JJ88"/>
<accession>A0A6N8JJ88</accession>
<keyword evidence="4" id="KW-1185">Reference proteome</keyword>